<dbReference type="AlphaFoldDB" id="A0A9X1MI78"/>
<accession>A0A9X1MI78</accession>
<keyword evidence="3" id="KW-1185">Reference proteome</keyword>
<reference evidence="2" key="1">
    <citation type="submission" date="2021-10" db="EMBL/GenBank/DDBJ databases">
        <title>Novel species in genus Arthrobacter.</title>
        <authorList>
            <person name="Liu Y."/>
        </authorList>
    </citation>
    <scope>NUCLEOTIDE SEQUENCE</scope>
    <source>
        <strain evidence="2">Zg-Y453</strain>
    </source>
</reference>
<evidence type="ECO:0000313" key="2">
    <source>
        <dbReference type="EMBL" id="MCC3299392.1"/>
    </source>
</evidence>
<comment type="caution">
    <text evidence="2">The sequence shown here is derived from an EMBL/GenBank/DDBJ whole genome shotgun (WGS) entry which is preliminary data.</text>
</comment>
<dbReference type="Proteomes" id="UP001139158">
    <property type="component" value="Unassembled WGS sequence"/>
</dbReference>
<protein>
    <submittedName>
        <fullName evidence="2">Uncharacterized protein</fullName>
    </submittedName>
</protein>
<evidence type="ECO:0000313" key="3">
    <source>
        <dbReference type="Proteomes" id="UP001139158"/>
    </source>
</evidence>
<dbReference type="EMBL" id="JAJFZV010000018">
    <property type="protein sequence ID" value="MCC3299392.1"/>
    <property type="molecule type" value="Genomic_DNA"/>
</dbReference>
<name>A0A9X1MI78_9MICC</name>
<dbReference type="RefSeq" id="WP_227897379.1">
    <property type="nucleotide sequence ID" value="NZ_CP099467.1"/>
</dbReference>
<sequence>MDTTDQANGGGLPRVTDARGHEIRPGDTVIYFKEGKFPEKVSGIVESVDKMVAIGALDQISPVRKVRSYPTTRVRPANLIVVDALPHVEGRLNTPSARPAPPEPQCGDMPDIEPLTLQEYAHRRDAYYDAMGITPSPATEQERDEARTLPDALRYSLENAVRSYESSLNLYRVLAARLAWADYLGGYTNTEPSGEA</sequence>
<feature type="region of interest" description="Disordered" evidence="1">
    <location>
        <begin position="1"/>
        <end position="20"/>
    </location>
</feature>
<proteinExistence type="predicted"/>
<gene>
    <name evidence="2" type="ORF">LJ757_16490</name>
</gene>
<evidence type="ECO:0000256" key="1">
    <source>
        <dbReference type="SAM" id="MobiDB-lite"/>
    </source>
</evidence>
<organism evidence="2 3">
    <name type="scientific">Arthrobacter caoxuetaonis</name>
    <dbReference type="NCBI Taxonomy" id="2886935"/>
    <lineage>
        <taxon>Bacteria</taxon>
        <taxon>Bacillati</taxon>
        <taxon>Actinomycetota</taxon>
        <taxon>Actinomycetes</taxon>
        <taxon>Micrococcales</taxon>
        <taxon>Micrococcaceae</taxon>
        <taxon>Arthrobacter</taxon>
    </lineage>
</organism>